<evidence type="ECO:0000256" key="1">
    <source>
        <dbReference type="ARBA" id="ARBA00023002"/>
    </source>
</evidence>
<dbReference type="GO" id="GO:0005829">
    <property type="term" value="C:cytosol"/>
    <property type="evidence" value="ECO:0007669"/>
    <property type="project" value="TreeGrafter"/>
</dbReference>
<dbReference type="PANTHER" id="PTHR30524:SF0">
    <property type="entry name" value="ALTRONATE OXIDOREDUCTASE-RELATED"/>
    <property type="match status" value="1"/>
</dbReference>
<keyword evidence="4" id="KW-0812">Transmembrane</keyword>
<comment type="catalytic activity">
    <reaction evidence="3">
        <text>D-mannitol 1-phosphate + NAD(+) = beta-D-fructose 6-phosphate + NADH + H(+)</text>
        <dbReference type="Rhea" id="RHEA:19661"/>
        <dbReference type="ChEBI" id="CHEBI:15378"/>
        <dbReference type="ChEBI" id="CHEBI:57540"/>
        <dbReference type="ChEBI" id="CHEBI:57634"/>
        <dbReference type="ChEBI" id="CHEBI:57945"/>
        <dbReference type="ChEBI" id="CHEBI:61381"/>
        <dbReference type="EC" id="1.1.1.17"/>
    </reaction>
</comment>
<organism evidence="7 8">
    <name type="scientific">Lentihominibacter hominis</name>
    <dbReference type="NCBI Taxonomy" id="2763645"/>
    <lineage>
        <taxon>Bacteria</taxon>
        <taxon>Bacillati</taxon>
        <taxon>Bacillota</taxon>
        <taxon>Clostridia</taxon>
        <taxon>Peptostreptococcales</taxon>
        <taxon>Anaerovoracaceae</taxon>
        <taxon>Lentihominibacter</taxon>
    </lineage>
</organism>
<dbReference type="RefSeq" id="WP_187524725.1">
    <property type="nucleotide sequence ID" value="NZ_JACRTA010000001.1"/>
</dbReference>
<feature type="transmembrane region" description="Helical" evidence="4">
    <location>
        <begin position="384"/>
        <end position="405"/>
    </location>
</feature>
<dbReference type="InterPro" id="IPR013328">
    <property type="entry name" value="6PGD_dom2"/>
</dbReference>
<dbReference type="InterPro" id="IPR013118">
    <property type="entry name" value="Mannitol_DH_C"/>
</dbReference>
<dbReference type="SUPFAM" id="SSF51735">
    <property type="entry name" value="NAD(P)-binding Rossmann-fold domains"/>
    <property type="match status" value="1"/>
</dbReference>
<evidence type="ECO:0000313" key="8">
    <source>
        <dbReference type="Proteomes" id="UP000610862"/>
    </source>
</evidence>
<dbReference type="Pfam" id="PF01232">
    <property type="entry name" value="Mannitol_dh"/>
    <property type="match status" value="1"/>
</dbReference>
<dbReference type="InterPro" id="IPR008927">
    <property type="entry name" value="6-PGluconate_DH-like_C_sf"/>
</dbReference>
<dbReference type="Gene3D" id="1.10.1040.10">
    <property type="entry name" value="N-(1-d-carboxylethyl)-l-norvaline Dehydrogenase, domain 2"/>
    <property type="match status" value="1"/>
</dbReference>
<reference evidence="7" key="1">
    <citation type="submission" date="2020-08" db="EMBL/GenBank/DDBJ databases">
        <title>Genome public.</title>
        <authorList>
            <person name="Liu C."/>
            <person name="Sun Q."/>
        </authorList>
    </citation>
    <scope>NUCLEOTIDE SEQUENCE</scope>
    <source>
        <strain evidence="7">NSJ-24</strain>
    </source>
</reference>
<evidence type="ECO:0000259" key="6">
    <source>
        <dbReference type="Pfam" id="PF08125"/>
    </source>
</evidence>
<feature type="domain" description="Mannitol dehydrogenase C-terminal" evidence="6">
    <location>
        <begin position="280"/>
        <end position="463"/>
    </location>
</feature>
<proteinExistence type="predicted"/>
<dbReference type="Gene3D" id="3.40.50.720">
    <property type="entry name" value="NAD(P)-binding Rossmann-like Domain"/>
    <property type="match status" value="1"/>
</dbReference>
<dbReference type="GO" id="GO:0019592">
    <property type="term" value="P:mannitol catabolic process"/>
    <property type="evidence" value="ECO:0007669"/>
    <property type="project" value="TreeGrafter"/>
</dbReference>
<keyword evidence="1" id="KW-0560">Oxidoreductase</keyword>
<keyword evidence="8" id="KW-1185">Reference proteome</keyword>
<comment type="caution">
    <text evidence="7">The sequence shown here is derived from an EMBL/GenBank/DDBJ whole genome shotgun (WGS) entry which is preliminary data.</text>
</comment>
<dbReference type="NCBIfam" id="NF002969">
    <property type="entry name" value="PRK03643.1"/>
    <property type="match status" value="1"/>
</dbReference>
<name>A0A926E4U1_9FIRM</name>
<evidence type="ECO:0000256" key="4">
    <source>
        <dbReference type="SAM" id="Phobius"/>
    </source>
</evidence>
<evidence type="ECO:0000313" key="7">
    <source>
        <dbReference type="EMBL" id="MBC8567208.1"/>
    </source>
</evidence>
<evidence type="ECO:0000256" key="3">
    <source>
        <dbReference type="ARBA" id="ARBA00048615"/>
    </source>
</evidence>
<dbReference type="SUPFAM" id="SSF48179">
    <property type="entry name" value="6-phosphogluconate dehydrogenase C-terminal domain-like"/>
    <property type="match status" value="1"/>
</dbReference>
<dbReference type="InterPro" id="IPR013131">
    <property type="entry name" value="Mannitol_DH_N"/>
</dbReference>
<dbReference type="EMBL" id="JACRTA010000001">
    <property type="protein sequence ID" value="MBC8567208.1"/>
    <property type="molecule type" value="Genomic_DNA"/>
</dbReference>
<sequence>MKDLTYKTLKEAGYHGYLLEDGKEKVIQFGEGNFLRGFVDDFIDIMNEKSGFDAKVAVVQPIPEGRACMLNNQEGLYTLYLRGREGNEIKDERRIISCISRGIDPYTEFDSFLDLAANDDIEFIISNTTEAGIIYDETCSLQDEPPASFPAKLTRLLYERFMRSSGGKGYIILSCELIDDNGKYLKDAVLKHSKDWELGSEFREWIHEENIFCSTLVDRIVTGYPSESAEKLHRENGYKDDFLDTAEYFGLWVIEGPDDIGRRIPFDKAGLPVIVTDDHKPYKIRKVRILNGAHTSMVPVALLYGETIVRDSMQNEDIGRFVRDLITEEVIPTIPLCGDQLNNFARDVFDRFENPFIDHKLEDISLNSISKWTARVKPALKDFVFEYDILPVHIVFSFAALIAFYKKGNIRDSKEVIEFFEKAGKYDDNKELLEDFMGNEKFFGEDLREIKSFGELTQQYLDQIEQMGMKEALRLFLKEQNNGMD</sequence>
<gene>
    <name evidence="7" type="ORF">H8692_00330</name>
</gene>
<dbReference type="Proteomes" id="UP000610862">
    <property type="component" value="Unassembled WGS sequence"/>
</dbReference>
<dbReference type="InterPro" id="IPR036291">
    <property type="entry name" value="NAD(P)-bd_dom_sf"/>
</dbReference>
<dbReference type="PANTHER" id="PTHR30524">
    <property type="entry name" value="MANNITOL-1-PHOSPHATE 5-DEHYDROGENASE"/>
    <property type="match status" value="1"/>
</dbReference>
<keyword evidence="2" id="KW-0520">NAD</keyword>
<evidence type="ECO:0000256" key="2">
    <source>
        <dbReference type="ARBA" id="ARBA00023027"/>
    </source>
</evidence>
<dbReference type="GO" id="GO:0019698">
    <property type="term" value="P:D-galacturonate catabolic process"/>
    <property type="evidence" value="ECO:0007669"/>
    <property type="project" value="TreeGrafter"/>
</dbReference>
<keyword evidence="4" id="KW-0472">Membrane</keyword>
<dbReference type="Pfam" id="PF08125">
    <property type="entry name" value="Mannitol_dh_C"/>
    <property type="match status" value="1"/>
</dbReference>
<protein>
    <submittedName>
        <fullName evidence="7">Tagaturonate reductase</fullName>
    </submittedName>
</protein>
<accession>A0A926E4U1</accession>
<evidence type="ECO:0000259" key="5">
    <source>
        <dbReference type="Pfam" id="PF01232"/>
    </source>
</evidence>
<keyword evidence="4" id="KW-1133">Transmembrane helix</keyword>
<dbReference type="GO" id="GO:0009026">
    <property type="term" value="F:tagaturonate reductase activity"/>
    <property type="evidence" value="ECO:0007669"/>
    <property type="project" value="TreeGrafter"/>
</dbReference>
<feature type="domain" description="Mannitol dehydrogenase N-terminal" evidence="5">
    <location>
        <begin position="25"/>
        <end position="259"/>
    </location>
</feature>
<dbReference type="GO" id="GO:0008926">
    <property type="term" value="F:mannitol-1-phosphate 5-dehydrogenase activity"/>
    <property type="evidence" value="ECO:0007669"/>
    <property type="project" value="UniProtKB-EC"/>
</dbReference>
<dbReference type="AlphaFoldDB" id="A0A926E4U1"/>